<dbReference type="AlphaFoldDB" id="A0A4P9ZSH8"/>
<dbReference type="Pfam" id="PF01112">
    <property type="entry name" value="Asparaginase_2"/>
    <property type="match status" value="1"/>
</dbReference>
<keyword evidence="3" id="KW-0378">Hydrolase</keyword>
<dbReference type="SUPFAM" id="SSF56235">
    <property type="entry name" value="N-terminal nucleophile aminohydrolases (Ntn hydrolases)"/>
    <property type="match status" value="1"/>
</dbReference>
<dbReference type="Gene3D" id="3.60.20.30">
    <property type="entry name" value="(Glycosyl)asparaginase"/>
    <property type="match status" value="1"/>
</dbReference>
<evidence type="ECO:0000313" key="3">
    <source>
        <dbReference type="EMBL" id="RKP36387.1"/>
    </source>
</evidence>
<protein>
    <submittedName>
        <fullName evidence="3">Nucleophile aminohydrolase</fullName>
    </submittedName>
</protein>
<reference evidence="4" key="1">
    <citation type="journal article" date="2018" name="Nat. Microbiol.">
        <title>Leveraging single-cell genomics to expand the fungal tree of life.</title>
        <authorList>
            <person name="Ahrendt S.R."/>
            <person name="Quandt C.A."/>
            <person name="Ciobanu D."/>
            <person name="Clum A."/>
            <person name="Salamov A."/>
            <person name="Andreopoulos B."/>
            <person name="Cheng J.F."/>
            <person name="Woyke T."/>
            <person name="Pelin A."/>
            <person name="Henrissat B."/>
            <person name="Reynolds N.K."/>
            <person name="Benny G.L."/>
            <person name="Smith M.E."/>
            <person name="James T.Y."/>
            <person name="Grigoriev I.V."/>
        </authorList>
    </citation>
    <scope>NUCLEOTIDE SEQUENCE [LARGE SCALE GENOMIC DNA]</scope>
    <source>
        <strain evidence="4">RSA 468</strain>
    </source>
</reference>
<dbReference type="GO" id="GO:0005737">
    <property type="term" value="C:cytoplasm"/>
    <property type="evidence" value="ECO:0007669"/>
    <property type="project" value="TreeGrafter"/>
</dbReference>
<dbReference type="InterPro" id="IPR029055">
    <property type="entry name" value="Ntn_hydrolases_N"/>
</dbReference>
<sequence>MPPFVIAVHAGAGFHAHENETVYKEACQRACIKARDVLINGGDCVLAVQEAIAALEDSEWTNAGYGSNLNVNGRIECDASIMEGRTGGFGAVGAVSRIKNPIATSSLLLRHECQKVLSFGRIPPLFMVGSGAENWAASNGVQLIPPEELISKRATEKYQYYKQIVSQGSAVAQMLNDSLQDTVGAVCLDFRGDIAAGVSSGGIALKLPGRIGEAAMFGAGCWAENANDKNHGIASGCSTTGETEAWYLYFNAK</sequence>
<dbReference type="STRING" id="215637.A0A4P9ZSH8"/>
<dbReference type="GO" id="GO:0004298">
    <property type="term" value="F:threonine-type endopeptidase activity"/>
    <property type="evidence" value="ECO:0007669"/>
    <property type="project" value="InterPro"/>
</dbReference>
<feature type="site" description="Cleavage; by autolysis" evidence="2">
    <location>
        <begin position="181"/>
        <end position="182"/>
    </location>
</feature>
<accession>A0A4P9ZSH8</accession>
<keyword evidence="4" id="KW-1185">Reference proteome</keyword>
<dbReference type="GO" id="GO:0051604">
    <property type="term" value="P:protein maturation"/>
    <property type="evidence" value="ECO:0007669"/>
    <property type="project" value="TreeGrafter"/>
</dbReference>
<organism evidence="3 4">
    <name type="scientific">Dimargaris cristalligena</name>
    <dbReference type="NCBI Taxonomy" id="215637"/>
    <lineage>
        <taxon>Eukaryota</taxon>
        <taxon>Fungi</taxon>
        <taxon>Fungi incertae sedis</taxon>
        <taxon>Zoopagomycota</taxon>
        <taxon>Kickxellomycotina</taxon>
        <taxon>Dimargaritomycetes</taxon>
        <taxon>Dimargaritales</taxon>
        <taxon>Dimargaritaceae</taxon>
        <taxon>Dimargaris</taxon>
    </lineage>
</organism>
<gene>
    <name evidence="3" type="ORF">BJ085DRAFT_32027</name>
</gene>
<dbReference type="PANTHER" id="PTHR10188:SF8">
    <property type="entry name" value="THREONINE ASPARTASE 1"/>
    <property type="match status" value="1"/>
</dbReference>
<proteinExistence type="predicted"/>
<dbReference type="PANTHER" id="PTHR10188">
    <property type="entry name" value="L-ASPARAGINASE"/>
    <property type="match status" value="1"/>
</dbReference>
<dbReference type="InterPro" id="IPR037464">
    <property type="entry name" value="Taspase1"/>
</dbReference>
<feature type="active site" description="Nucleophile" evidence="1">
    <location>
        <position position="182"/>
    </location>
</feature>
<dbReference type="EMBL" id="ML002662">
    <property type="protein sequence ID" value="RKP36387.1"/>
    <property type="molecule type" value="Genomic_DNA"/>
</dbReference>
<evidence type="ECO:0000313" key="4">
    <source>
        <dbReference type="Proteomes" id="UP000268162"/>
    </source>
</evidence>
<evidence type="ECO:0000256" key="2">
    <source>
        <dbReference type="PIRSR" id="PIRSR600246-3"/>
    </source>
</evidence>
<dbReference type="Proteomes" id="UP000268162">
    <property type="component" value="Unassembled WGS sequence"/>
</dbReference>
<name>A0A4P9ZSH8_9FUNG</name>
<dbReference type="CDD" id="cd04514">
    <property type="entry name" value="Taspase1_like"/>
    <property type="match status" value="1"/>
</dbReference>
<dbReference type="InterPro" id="IPR000246">
    <property type="entry name" value="Peptidase_T2"/>
</dbReference>
<evidence type="ECO:0000256" key="1">
    <source>
        <dbReference type="PIRSR" id="PIRSR600246-1"/>
    </source>
</evidence>